<dbReference type="Proteomes" id="UP000254978">
    <property type="component" value="Unassembled WGS sequence"/>
</dbReference>
<dbReference type="SMART" id="SM00028">
    <property type="entry name" value="TPR"/>
    <property type="match status" value="4"/>
</dbReference>
<evidence type="ECO:0000313" key="2">
    <source>
        <dbReference type="Proteomes" id="UP000254978"/>
    </source>
</evidence>
<dbReference type="InterPro" id="IPR011990">
    <property type="entry name" value="TPR-like_helical_dom_sf"/>
</dbReference>
<sequence>MTVLGTLEVVRPNDDASSAKVGPVAPAYEVPAMTTSRDSFRTHATIGQQILDDAERARDYAVRRIQARRSSTTLSALAQTEASLGDTEAALMAAREAIDLCVTTGTDGPVWTDAPSASIAAEVLLRLGDAKYAYNALRRAPLPKSLSVTFACVAEELNELDEAQQALEPYDGAAVAAFRGYLLASAGNFQQAAHFLRQALSEDAGDTSSLLNLSFSLWNLGAMRGATRAALRATRTAPRRRDAALLYLDLLLACKDSEKLAQEIASLKARRVIFDARLLEIQARAFILRGELSKAVSILTRAAEEAKREGDRGTQGRTWSNLVRYRHSLGRIARDEAAQQLAALMAEFPDNEAVVVNFASMARKRHEASTLREAYVRVEDSLTAIQRAFVEYRITSLEGDNEGAGAAANRWFSLEPENPMAAAAALLAVGIGLSRWSEAAVIAEYALKQFPGDEAVINNAAYVLAMAGRPEVAIRVLKPIAENMYVFRATLGLAFLASGDIAQGMRLYREAAEEAEREDPPSRILMALYQALVVRQLNLEADKARPTRMIEASALIPVALPDDWQDRPEYLLLNAVCTQKGYDWPPTL</sequence>
<dbReference type="AlphaFoldDB" id="A0A378TA33"/>
<reference evidence="1 2" key="1">
    <citation type="submission" date="2018-06" db="EMBL/GenBank/DDBJ databases">
        <authorList>
            <consortium name="Pathogen Informatics"/>
            <person name="Doyle S."/>
        </authorList>
    </citation>
    <scope>NUCLEOTIDE SEQUENCE [LARGE SCALE GENOMIC DNA]</scope>
    <source>
        <strain evidence="1 2">NCTC10821</strain>
    </source>
</reference>
<organism evidence="1 2">
    <name type="scientific">Mycolicibacterium tokaiense</name>
    <dbReference type="NCBI Taxonomy" id="39695"/>
    <lineage>
        <taxon>Bacteria</taxon>
        <taxon>Bacillati</taxon>
        <taxon>Actinomycetota</taxon>
        <taxon>Actinomycetes</taxon>
        <taxon>Mycobacteriales</taxon>
        <taxon>Mycobacteriaceae</taxon>
        <taxon>Mycolicibacterium</taxon>
    </lineage>
</organism>
<evidence type="ECO:0000313" key="1">
    <source>
        <dbReference type="EMBL" id="STZ57651.1"/>
    </source>
</evidence>
<proteinExistence type="predicted"/>
<gene>
    <name evidence="1" type="ORF">NCTC10821_01155</name>
</gene>
<dbReference type="InterPro" id="IPR019734">
    <property type="entry name" value="TPR_rpt"/>
</dbReference>
<dbReference type="SUPFAM" id="SSF48452">
    <property type="entry name" value="TPR-like"/>
    <property type="match status" value="1"/>
</dbReference>
<protein>
    <submittedName>
        <fullName evidence="1">Flp pilus assembly protein TadD, contains TPR repeats</fullName>
    </submittedName>
</protein>
<accession>A0A378TA33</accession>
<dbReference type="Gene3D" id="1.25.40.10">
    <property type="entry name" value="Tetratricopeptide repeat domain"/>
    <property type="match status" value="2"/>
</dbReference>
<name>A0A378TA33_9MYCO</name>
<dbReference type="EMBL" id="UGQT01000001">
    <property type="protein sequence ID" value="STZ57651.1"/>
    <property type="molecule type" value="Genomic_DNA"/>
</dbReference>
<keyword evidence="2" id="KW-1185">Reference proteome</keyword>